<evidence type="ECO:0000313" key="2">
    <source>
        <dbReference type="EMBL" id="KAH3791866.1"/>
    </source>
</evidence>
<organism evidence="2 3">
    <name type="scientific">Dreissena polymorpha</name>
    <name type="common">Zebra mussel</name>
    <name type="synonym">Mytilus polymorpha</name>
    <dbReference type="NCBI Taxonomy" id="45954"/>
    <lineage>
        <taxon>Eukaryota</taxon>
        <taxon>Metazoa</taxon>
        <taxon>Spiralia</taxon>
        <taxon>Lophotrochozoa</taxon>
        <taxon>Mollusca</taxon>
        <taxon>Bivalvia</taxon>
        <taxon>Autobranchia</taxon>
        <taxon>Heteroconchia</taxon>
        <taxon>Euheterodonta</taxon>
        <taxon>Imparidentia</taxon>
        <taxon>Neoheterodontei</taxon>
        <taxon>Myida</taxon>
        <taxon>Dreissenoidea</taxon>
        <taxon>Dreissenidae</taxon>
        <taxon>Dreissena</taxon>
    </lineage>
</organism>
<comment type="caution">
    <text evidence="2">The sequence shown here is derived from an EMBL/GenBank/DDBJ whole genome shotgun (WGS) entry which is preliminary data.</text>
</comment>
<name>A0A9D4F5U7_DREPO</name>
<dbReference type="Proteomes" id="UP000828390">
    <property type="component" value="Unassembled WGS sequence"/>
</dbReference>
<reference evidence="2" key="2">
    <citation type="submission" date="2020-11" db="EMBL/GenBank/DDBJ databases">
        <authorList>
            <person name="McCartney M.A."/>
            <person name="Auch B."/>
            <person name="Kono T."/>
            <person name="Mallez S."/>
            <person name="Becker A."/>
            <person name="Gohl D.M."/>
            <person name="Silverstein K.A.T."/>
            <person name="Koren S."/>
            <person name="Bechman K.B."/>
            <person name="Herman A."/>
            <person name="Abrahante J.E."/>
            <person name="Garbe J."/>
        </authorList>
    </citation>
    <scope>NUCLEOTIDE SEQUENCE</scope>
    <source>
        <strain evidence="2">Duluth1</strain>
        <tissue evidence="2">Whole animal</tissue>
    </source>
</reference>
<accession>A0A9D4F5U7</accession>
<dbReference type="AlphaFoldDB" id="A0A9D4F5U7"/>
<evidence type="ECO:0000313" key="3">
    <source>
        <dbReference type="Proteomes" id="UP000828390"/>
    </source>
</evidence>
<proteinExistence type="predicted"/>
<dbReference type="EMBL" id="JAIWYP010000007">
    <property type="protein sequence ID" value="KAH3791866.1"/>
    <property type="molecule type" value="Genomic_DNA"/>
</dbReference>
<feature type="region of interest" description="Disordered" evidence="1">
    <location>
        <begin position="29"/>
        <end position="69"/>
    </location>
</feature>
<protein>
    <submittedName>
        <fullName evidence="2">Uncharacterized protein</fullName>
    </submittedName>
</protein>
<gene>
    <name evidence="2" type="ORF">DPMN_145357</name>
</gene>
<sequence>MWHLECLRANVDEQSGELKHCAITKSRGKKNSLTLMPPQPMLDTDKSYTYKPDNNGTHTTKTDPVRTKTTTLGDTTLQRRCRR</sequence>
<reference evidence="2" key="1">
    <citation type="journal article" date="2019" name="bioRxiv">
        <title>The Genome of the Zebra Mussel, Dreissena polymorpha: A Resource for Invasive Species Research.</title>
        <authorList>
            <person name="McCartney M.A."/>
            <person name="Auch B."/>
            <person name="Kono T."/>
            <person name="Mallez S."/>
            <person name="Zhang Y."/>
            <person name="Obille A."/>
            <person name="Becker A."/>
            <person name="Abrahante J.E."/>
            <person name="Garbe J."/>
            <person name="Badalamenti J.P."/>
            <person name="Herman A."/>
            <person name="Mangelson H."/>
            <person name="Liachko I."/>
            <person name="Sullivan S."/>
            <person name="Sone E.D."/>
            <person name="Koren S."/>
            <person name="Silverstein K.A.T."/>
            <person name="Beckman K.B."/>
            <person name="Gohl D.M."/>
        </authorList>
    </citation>
    <scope>NUCLEOTIDE SEQUENCE</scope>
    <source>
        <strain evidence="2">Duluth1</strain>
        <tissue evidence="2">Whole animal</tissue>
    </source>
</reference>
<evidence type="ECO:0000256" key="1">
    <source>
        <dbReference type="SAM" id="MobiDB-lite"/>
    </source>
</evidence>
<keyword evidence="3" id="KW-1185">Reference proteome</keyword>